<dbReference type="EMBL" id="CP044427">
    <property type="protein sequence ID" value="QFG69977.1"/>
    <property type="molecule type" value="Genomic_DNA"/>
</dbReference>
<feature type="domain" description="Methyltransferase type 11" evidence="1">
    <location>
        <begin position="45"/>
        <end position="144"/>
    </location>
</feature>
<reference evidence="2 3" key="1">
    <citation type="submission" date="2019-09" db="EMBL/GenBank/DDBJ databases">
        <title>Serinicoccus pratensis sp. nov., isolated from meadow soil.</title>
        <authorList>
            <person name="Zhang W."/>
        </authorList>
    </citation>
    <scope>NUCLEOTIDE SEQUENCE [LARGE SCALE GENOMIC DNA]</scope>
    <source>
        <strain evidence="2 3">W204</strain>
    </source>
</reference>
<dbReference type="Pfam" id="PF08241">
    <property type="entry name" value="Methyltransf_11"/>
    <property type="match status" value="1"/>
</dbReference>
<organism evidence="2 3">
    <name type="scientific">Ornithinimicrobium pratense</name>
    <dbReference type="NCBI Taxonomy" id="2593973"/>
    <lineage>
        <taxon>Bacteria</taxon>
        <taxon>Bacillati</taxon>
        <taxon>Actinomycetota</taxon>
        <taxon>Actinomycetes</taxon>
        <taxon>Micrococcales</taxon>
        <taxon>Ornithinimicrobiaceae</taxon>
        <taxon>Ornithinimicrobium</taxon>
    </lineage>
</organism>
<proteinExistence type="predicted"/>
<evidence type="ECO:0000259" key="1">
    <source>
        <dbReference type="Pfam" id="PF08241"/>
    </source>
</evidence>
<dbReference type="Gene3D" id="3.40.50.150">
    <property type="entry name" value="Vaccinia Virus protein VP39"/>
    <property type="match status" value="1"/>
</dbReference>
<evidence type="ECO:0000313" key="2">
    <source>
        <dbReference type="EMBL" id="QFG69977.1"/>
    </source>
</evidence>
<protein>
    <submittedName>
        <fullName evidence="2">Class I SAM-dependent methyltransferase</fullName>
    </submittedName>
</protein>
<name>A0A5J6V930_9MICO</name>
<dbReference type="PANTHER" id="PTHR45036">
    <property type="entry name" value="METHYLTRANSFERASE LIKE 7B"/>
    <property type="match status" value="1"/>
</dbReference>
<dbReference type="AlphaFoldDB" id="A0A5J6V930"/>
<dbReference type="InterPro" id="IPR029063">
    <property type="entry name" value="SAM-dependent_MTases_sf"/>
</dbReference>
<keyword evidence="3" id="KW-1185">Reference proteome</keyword>
<accession>A0A5J6V930</accession>
<dbReference type="CDD" id="cd02440">
    <property type="entry name" value="AdoMet_MTases"/>
    <property type="match status" value="1"/>
</dbReference>
<dbReference type="InterPro" id="IPR052356">
    <property type="entry name" value="Thiol_S-MT"/>
</dbReference>
<dbReference type="OrthoDB" id="9797252at2"/>
<gene>
    <name evidence="2" type="ORF">FY030_15810</name>
</gene>
<dbReference type="GO" id="GO:0008757">
    <property type="term" value="F:S-adenosylmethionine-dependent methyltransferase activity"/>
    <property type="evidence" value="ECO:0007669"/>
    <property type="project" value="InterPro"/>
</dbReference>
<evidence type="ECO:0000313" key="3">
    <source>
        <dbReference type="Proteomes" id="UP000326546"/>
    </source>
</evidence>
<dbReference type="InterPro" id="IPR013216">
    <property type="entry name" value="Methyltransf_11"/>
</dbReference>
<keyword evidence="2" id="KW-0489">Methyltransferase</keyword>
<dbReference type="Proteomes" id="UP000326546">
    <property type="component" value="Chromosome"/>
</dbReference>
<dbReference type="RefSeq" id="WP_158062471.1">
    <property type="nucleotide sequence ID" value="NZ_CP044427.1"/>
</dbReference>
<dbReference type="SUPFAM" id="SSF53335">
    <property type="entry name" value="S-adenosyl-L-methionine-dependent methyltransferases"/>
    <property type="match status" value="1"/>
</dbReference>
<dbReference type="KEGG" id="serw:FY030_15810"/>
<keyword evidence="2" id="KW-0808">Transferase</keyword>
<dbReference type="GO" id="GO:0032259">
    <property type="term" value="P:methylation"/>
    <property type="evidence" value="ECO:0007669"/>
    <property type="project" value="UniProtKB-KW"/>
</dbReference>
<sequence length="212" mass="23555">MAGRTRREVWDRHAPRYDARTAWLERRLLWHGRTWVCARATGRTLEVGVGTGANLAHYGPDVELIATDPSTGMLEETRHKLTGLGRDLSLALPARLLPADVGDLPFEDGSFDSVVATYVLCCVPDVPLALTEIARVLRPGGQLLLADHVRSSVWPLRLGQRLLETVTVPLQEEHFTRRPRTLLEAAGLQVVESHRRTAGVLEMVRAVRPPAR</sequence>
<dbReference type="PANTHER" id="PTHR45036:SF1">
    <property type="entry name" value="METHYLTRANSFERASE LIKE 7A"/>
    <property type="match status" value="1"/>
</dbReference>